<evidence type="ECO:0000313" key="1">
    <source>
        <dbReference type="EMBL" id="MBD1383718.1"/>
    </source>
</evidence>
<dbReference type="Proteomes" id="UP000618754">
    <property type="component" value="Unassembled WGS sequence"/>
</dbReference>
<accession>A0ABR7WZE5</accession>
<proteinExistence type="predicted"/>
<reference evidence="1 2" key="1">
    <citation type="submission" date="2020-09" db="EMBL/GenBank/DDBJ databases">
        <title>Novel species of Mucilaginibacter isolated from a glacier on the Tibetan Plateau.</title>
        <authorList>
            <person name="Liu Q."/>
            <person name="Xin Y.-H."/>
        </authorList>
    </citation>
    <scope>NUCLEOTIDE SEQUENCE [LARGE SCALE GENOMIC DNA]</scope>
    <source>
        <strain evidence="1 2">CGMCC 1.13878</strain>
    </source>
</reference>
<gene>
    <name evidence="1" type="ORF">IDJ75_00385</name>
</gene>
<dbReference type="InterPro" id="IPR026350">
    <property type="entry name" value="GxxExxY"/>
</dbReference>
<sequence>MVEIKSFASIYTPILFQKQVLSYLRAAKVKTGLLINFGNVSCSIKRFSV</sequence>
<name>A0ABR7WZE5_9SPHI</name>
<dbReference type="EMBL" id="JACWMW010000001">
    <property type="protein sequence ID" value="MBD1383718.1"/>
    <property type="molecule type" value="Genomic_DNA"/>
</dbReference>
<organism evidence="1 2">
    <name type="scientific">Mucilaginibacter rigui</name>
    <dbReference type="NCBI Taxonomy" id="534635"/>
    <lineage>
        <taxon>Bacteria</taxon>
        <taxon>Pseudomonadati</taxon>
        <taxon>Bacteroidota</taxon>
        <taxon>Sphingobacteriia</taxon>
        <taxon>Sphingobacteriales</taxon>
        <taxon>Sphingobacteriaceae</taxon>
        <taxon>Mucilaginibacter</taxon>
    </lineage>
</organism>
<comment type="caution">
    <text evidence="1">The sequence shown here is derived from an EMBL/GenBank/DDBJ whole genome shotgun (WGS) entry which is preliminary data.</text>
</comment>
<dbReference type="Pfam" id="PF13366">
    <property type="entry name" value="PDDEXK_3"/>
    <property type="match status" value="1"/>
</dbReference>
<protein>
    <submittedName>
        <fullName evidence="1">GxxExxY protein</fullName>
    </submittedName>
</protein>
<evidence type="ECO:0000313" key="2">
    <source>
        <dbReference type="Proteomes" id="UP000618754"/>
    </source>
</evidence>
<keyword evidence="2" id="KW-1185">Reference proteome</keyword>
<dbReference type="NCBIfam" id="TIGR04256">
    <property type="entry name" value="GxxExxY"/>
    <property type="match status" value="1"/>
</dbReference>